<dbReference type="EC" id="5.2.1.8" evidence="2 5"/>
<feature type="domain" description="PPIase FKBP-type" evidence="7">
    <location>
        <begin position="30"/>
        <end position="117"/>
    </location>
</feature>
<feature type="compositionally biased region" description="Basic and acidic residues" evidence="6">
    <location>
        <begin position="141"/>
        <end position="169"/>
    </location>
</feature>
<gene>
    <name evidence="8" type="ORF">CTAYLR_001123</name>
</gene>
<dbReference type="PANTHER" id="PTHR43811">
    <property type="entry name" value="FKBP-TYPE PEPTIDYL-PROLYL CIS-TRANS ISOMERASE FKPA"/>
    <property type="match status" value="1"/>
</dbReference>
<evidence type="ECO:0000256" key="2">
    <source>
        <dbReference type="ARBA" id="ARBA00013194"/>
    </source>
</evidence>
<dbReference type="AlphaFoldDB" id="A0AAD7UPY0"/>
<proteinExistence type="predicted"/>
<reference evidence="8" key="1">
    <citation type="submission" date="2023-01" db="EMBL/GenBank/DDBJ databases">
        <title>Metagenome sequencing of chrysophaentin producing Chrysophaeum taylorii.</title>
        <authorList>
            <person name="Davison J."/>
            <person name="Bewley C."/>
        </authorList>
    </citation>
    <scope>NUCLEOTIDE SEQUENCE</scope>
    <source>
        <strain evidence="8">NIES-1699</strain>
    </source>
</reference>
<comment type="catalytic activity">
    <reaction evidence="1 5">
        <text>[protein]-peptidylproline (omega=180) = [protein]-peptidylproline (omega=0)</text>
        <dbReference type="Rhea" id="RHEA:16237"/>
        <dbReference type="Rhea" id="RHEA-COMP:10747"/>
        <dbReference type="Rhea" id="RHEA-COMP:10748"/>
        <dbReference type="ChEBI" id="CHEBI:83833"/>
        <dbReference type="ChEBI" id="CHEBI:83834"/>
        <dbReference type="EC" id="5.2.1.8"/>
    </reaction>
</comment>
<dbReference type="PANTHER" id="PTHR43811:SF19">
    <property type="entry name" value="39 KDA FK506-BINDING NUCLEAR PROTEIN"/>
    <property type="match status" value="1"/>
</dbReference>
<dbReference type="Gene3D" id="3.10.50.40">
    <property type="match status" value="1"/>
</dbReference>
<dbReference type="InterPro" id="IPR001179">
    <property type="entry name" value="PPIase_FKBP_dom"/>
</dbReference>
<dbReference type="GO" id="GO:0003755">
    <property type="term" value="F:peptidyl-prolyl cis-trans isomerase activity"/>
    <property type="evidence" value="ECO:0007669"/>
    <property type="project" value="UniProtKB-KW"/>
</dbReference>
<feature type="region of interest" description="Disordered" evidence="6">
    <location>
        <begin position="141"/>
        <end position="208"/>
    </location>
</feature>
<dbReference type="Pfam" id="PF00254">
    <property type="entry name" value="FKBP_C"/>
    <property type="match status" value="1"/>
</dbReference>
<evidence type="ECO:0000313" key="8">
    <source>
        <dbReference type="EMBL" id="KAJ8614215.1"/>
    </source>
</evidence>
<dbReference type="EMBL" id="JAQMWT010000009">
    <property type="protein sequence ID" value="KAJ8614215.1"/>
    <property type="molecule type" value="Genomic_DNA"/>
</dbReference>
<dbReference type="SUPFAM" id="SSF54534">
    <property type="entry name" value="FKBP-like"/>
    <property type="match status" value="1"/>
</dbReference>
<dbReference type="PROSITE" id="PS50059">
    <property type="entry name" value="FKBP_PPIASE"/>
    <property type="match status" value="1"/>
</dbReference>
<dbReference type="Proteomes" id="UP001230188">
    <property type="component" value="Unassembled WGS sequence"/>
</dbReference>
<accession>A0AAD7UPY0</accession>
<organism evidence="8 9">
    <name type="scientific">Chrysophaeum taylorii</name>
    <dbReference type="NCBI Taxonomy" id="2483200"/>
    <lineage>
        <taxon>Eukaryota</taxon>
        <taxon>Sar</taxon>
        <taxon>Stramenopiles</taxon>
        <taxon>Ochrophyta</taxon>
        <taxon>Pelagophyceae</taxon>
        <taxon>Pelagomonadales</taxon>
        <taxon>Pelagomonadaceae</taxon>
        <taxon>Chrysophaeum</taxon>
    </lineage>
</organism>
<comment type="caution">
    <text evidence="8">The sequence shown here is derived from an EMBL/GenBank/DDBJ whole genome shotgun (WGS) entry which is preliminary data.</text>
</comment>
<sequence length="208" mass="22176">MSQVVVDVQGDGGVLLKFQVRGTGESPTEGDTVLVNYVGRVFEGNEFDRNHGGYPFSFVVGEGKVVKGLDIVAPRLRVGDKATVTLAPGYAYGEEGSGEDIPPGSTLVFELELVGIKERLKGTSAAQDRERLAALRADREKAEKAFKDKQEKARAKAEETKAKMAEKRANANGKKKGGGGGKKWVPPAEKQSSSSSSSSSTKKSSTRK</sequence>
<dbReference type="InterPro" id="IPR046357">
    <property type="entry name" value="PPIase_dom_sf"/>
</dbReference>
<keyword evidence="4 5" id="KW-0413">Isomerase</keyword>
<evidence type="ECO:0000256" key="4">
    <source>
        <dbReference type="ARBA" id="ARBA00023235"/>
    </source>
</evidence>
<evidence type="ECO:0000313" key="9">
    <source>
        <dbReference type="Proteomes" id="UP001230188"/>
    </source>
</evidence>
<evidence type="ECO:0000256" key="1">
    <source>
        <dbReference type="ARBA" id="ARBA00000971"/>
    </source>
</evidence>
<evidence type="ECO:0000256" key="5">
    <source>
        <dbReference type="PROSITE-ProRule" id="PRU00277"/>
    </source>
</evidence>
<evidence type="ECO:0000259" key="7">
    <source>
        <dbReference type="PROSITE" id="PS50059"/>
    </source>
</evidence>
<name>A0AAD7UPY0_9STRA</name>
<protein>
    <recommendedName>
        <fullName evidence="2 5">peptidylprolyl isomerase</fullName>
        <ecNumber evidence="2 5">5.2.1.8</ecNumber>
    </recommendedName>
</protein>
<feature type="compositionally biased region" description="Low complexity" evidence="6">
    <location>
        <begin position="192"/>
        <end position="208"/>
    </location>
</feature>
<evidence type="ECO:0000256" key="3">
    <source>
        <dbReference type="ARBA" id="ARBA00023110"/>
    </source>
</evidence>
<keyword evidence="9" id="KW-1185">Reference proteome</keyword>
<evidence type="ECO:0000256" key="6">
    <source>
        <dbReference type="SAM" id="MobiDB-lite"/>
    </source>
</evidence>
<keyword evidence="3 5" id="KW-0697">Rotamase</keyword>